<accession>A0A8S4QUB8</accession>
<organism evidence="2 3">
    <name type="scientific">Pararge aegeria aegeria</name>
    <dbReference type="NCBI Taxonomy" id="348720"/>
    <lineage>
        <taxon>Eukaryota</taxon>
        <taxon>Metazoa</taxon>
        <taxon>Ecdysozoa</taxon>
        <taxon>Arthropoda</taxon>
        <taxon>Hexapoda</taxon>
        <taxon>Insecta</taxon>
        <taxon>Pterygota</taxon>
        <taxon>Neoptera</taxon>
        <taxon>Endopterygota</taxon>
        <taxon>Lepidoptera</taxon>
        <taxon>Glossata</taxon>
        <taxon>Ditrysia</taxon>
        <taxon>Papilionoidea</taxon>
        <taxon>Nymphalidae</taxon>
        <taxon>Satyrinae</taxon>
        <taxon>Satyrini</taxon>
        <taxon>Parargina</taxon>
        <taxon>Pararge</taxon>
    </lineage>
</organism>
<evidence type="ECO:0000256" key="1">
    <source>
        <dbReference type="SAM" id="MobiDB-lite"/>
    </source>
</evidence>
<proteinExistence type="predicted"/>
<dbReference type="Proteomes" id="UP000838756">
    <property type="component" value="Unassembled WGS sequence"/>
</dbReference>
<dbReference type="SUPFAM" id="SSF47798">
    <property type="entry name" value="Barrier-to-autointegration factor, BAF"/>
    <property type="match status" value="1"/>
</dbReference>
<dbReference type="InterPro" id="IPR004122">
    <property type="entry name" value="BAF_prot"/>
</dbReference>
<comment type="caution">
    <text evidence="2">The sequence shown here is derived from an EMBL/GenBank/DDBJ whole genome shotgun (WGS) entry which is preliminary data.</text>
</comment>
<feature type="compositionally biased region" description="Basic and acidic residues" evidence="1">
    <location>
        <begin position="32"/>
        <end position="43"/>
    </location>
</feature>
<sequence length="43" mass="4790">MEQNTTKKHRDFVSEPIGDKPVSELSGIGKVLGERMEKGGFKK</sequence>
<dbReference type="AlphaFoldDB" id="A0A8S4QUB8"/>
<dbReference type="Gene3D" id="1.10.150.40">
    <property type="entry name" value="Barrier-to-autointegration factor, BAF"/>
    <property type="match status" value="1"/>
</dbReference>
<dbReference type="GO" id="GO:0003677">
    <property type="term" value="F:DNA binding"/>
    <property type="evidence" value="ECO:0007669"/>
    <property type="project" value="InterPro"/>
</dbReference>
<evidence type="ECO:0000313" key="2">
    <source>
        <dbReference type="EMBL" id="CAH2218008.1"/>
    </source>
</evidence>
<gene>
    <name evidence="2" type="primary">jg26666</name>
    <name evidence="2" type="ORF">PAEG_LOCUS5883</name>
</gene>
<feature type="region of interest" description="Disordered" evidence="1">
    <location>
        <begin position="1"/>
        <end position="43"/>
    </location>
</feature>
<feature type="compositionally biased region" description="Basic residues" evidence="1">
    <location>
        <begin position="1"/>
        <end position="10"/>
    </location>
</feature>
<dbReference type="EMBL" id="CAKXAJ010018925">
    <property type="protein sequence ID" value="CAH2218008.1"/>
    <property type="molecule type" value="Genomic_DNA"/>
</dbReference>
<feature type="non-terminal residue" evidence="2">
    <location>
        <position position="43"/>
    </location>
</feature>
<dbReference type="InterPro" id="IPR036617">
    <property type="entry name" value="BAF_sf"/>
</dbReference>
<dbReference type="OrthoDB" id="9997163at2759"/>
<name>A0A8S4QUB8_9NEOP</name>
<dbReference type="Pfam" id="PF02961">
    <property type="entry name" value="SAM_BAF"/>
    <property type="match status" value="1"/>
</dbReference>
<evidence type="ECO:0000313" key="3">
    <source>
        <dbReference type="Proteomes" id="UP000838756"/>
    </source>
</evidence>
<protein>
    <submittedName>
        <fullName evidence="2">Jg26666 protein</fullName>
    </submittedName>
</protein>
<keyword evidence="3" id="KW-1185">Reference proteome</keyword>
<feature type="compositionally biased region" description="Basic and acidic residues" evidence="1">
    <location>
        <begin position="11"/>
        <end position="22"/>
    </location>
</feature>
<dbReference type="SMART" id="SM01023">
    <property type="entry name" value="BAF"/>
    <property type="match status" value="1"/>
</dbReference>
<reference evidence="2" key="1">
    <citation type="submission" date="2022-03" db="EMBL/GenBank/DDBJ databases">
        <authorList>
            <person name="Lindestad O."/>
        </authorList>
    </citation>
    <scope>NUCLEOTIDE SEQUENCE</scope>
</reference>